<evidence type="ECO:0000256" key="3">
    <source>
        <dbReference type="ARBA" id="ARBA00022679"/>
    </source>
</evidence>
<reference evidence="11" key="1">
    <citation type="journal article" date="2020" name="Stud. Mycol.">
        <title>101 Dothideomycetes genomes: a test case for predicting lifestyles and emergence of pathogens.</title>
        <authorList>
            <person name="Haridas S."/>
            <person name="Albert R."/>
            <person name="Binder M."/>
            <person name="Bloem J."/>
            <person name="Labutti K."/>
            <person name="Salamov A."/>
            <person name="Andreopoulos B."/>
            <person name="Baker S."/>
            <person name="Barry K."/>
            <person name="Bills G."/>
            <person name="Bluhm B."/>
            <person name="Cannon C."/>
            <person name="Castanera R."/>
            <person name="Culley D."/>
            <person name="Daum C."/>
            <person name="Ezra D."/>
            <person name="Gonzalez J."/>
            <person name="Henrissat B."/>
            <person name="Kuo A."/>
            <person name="Liang C."/>
            <person name="Lipzen A."/>
            <person name="Lutzoni F."/>
            <person name="Magnuson J."/>
            <person name="Mondo S."/>
            <person name="Nolan M."/>
            <person name="Ohm R."/>
            <person name="Pangilinan J."/>
            <person name="Park H.-J."/>
            <person name="Ramirez L."/>
            <person name="Alfaro M."/>
            <person name="Sun H."/>
            <person name="Tritt A."/>
            <person name="Yoshinaga Y."/>
            <person name="Zwiers L.-H."/>
            <person name="Turgeon B."/>
            <person name="Goodwin S."/>
            <person name="Spatafora J."/>
            <person name="Crous P."/>
            <person name="Grigoriev I."/>
        </authorList>
    </citation>
    <scope>NUCLEOTIDE SEQUENCE</scope>
    <source>
        <strain evidence="11">CBS 627.86</strain>
    </source>
</reference>
<dbReference type="Proteomes" id="UP000799770">
    <property type="component" value="Unassembled WGS sequence"/>
</dbReference>
<proteinExistence type="predicted"/>
<dbReference type="InterPro" id="IPR050660">
    <property type="entry name" value="NEK_Ser/Thr_kinase"/>
</dbReference>
<dbReference type="EC" id="2.7.11.1" evidence="1"/>
<evidence type="ECO:0000256" key="1">
    <source>
        <dbReference type="ARBA" id="ARBA00012513"/>
    </source>
</evidence>
<dbReference type="SMART" id="SM00220">
    <property type="entry name" value="S_TKc"/>
    <property type="match status" value="1"/>
</dbReference>
<evidence type="ECO:0000313" key="12">
    <source>
        <dbReference type="Proteomes" id="UP000799770"/>
    </source>
</evidence>
<dbReference type="EMBL" id="ML977313">
    <property type="protein sequence ID" value="KAF2120483.1"/>
    <property type="molecule type" value="Genomic_DNA"/>
</dbReference>
<dbReference type="Gene3D" id="1.10.510.10">
    <property type="entry name" value="Transferase(Phosphotransferase) domain 1"/>
    <property type="match status" value="1"/>
</dbReference>
<evidence type="ECO:0000256" key="7">
    <source>
        <dbReference type="ARBA" id="ARBA00047899"/>
    </source>
</evidence>
<evidence type="ECO:0000256" key="6">
    <source>
        <dbReference type="ARBA" id="ARBA00022840"/>
    </source>
</evidence>
<dbReference type="PROSITE" id="PS00108">
    <property type="entry name" value="PROTEIN_KINASE_ST"/>
    <property type="match status" value="1"/>
</dbReference>
<evidence type="ECO:0000256" key="4">
    <source>
        <dbReference type="ARBA" id="ARBA00022741"/>
    </source>
</evidence>
<sequence length="391" mass="44885">MPGAFDFWDPGRQIRREVHREVLGDYSSPGRRRYSWVRPSTREPPRVSFSEPRQPPRWSSSYFGSMRPSQQGAHRSFSSSSSQVRRRFVTVKALTGSDRGNFNEGVYLVHDKNNPRAFYIEKRIKTKDVQDFHGWREVKALDSCKHRNIVGLIGSELNDLSPGYGSIYMQFCELGSLFACIKNFKQHGRSMSEGFIWSIFFQLSLAICYLQTGCDATEDAREGKQTLPRRDWVPILHRDIKPDNCLITWKDVSSRSGYPTLVLGDFGCSLKKNHAKERREISRHVSRCQPKFTAPETPSYSTTADIYSLGKTMSCVARLTGGPDEHCIAEGRPIPSHYSDDLQGLVGQCIEYDKNRRPRATDLPTYVYQCKKRAERWRGYTSAIPDWAFPR</sequence>
<dbReference type="GO" id="GO:0004674">
    <property type="term" value="F:protein serine/threonine kinase activity"/>
    <property type="evidence" value="ECO:0007669"/>
    <property type="project" value="UniProtKB-KW"/>
</dbReference>
<keyword evidence="12" id="KW-1185">Reference proteome</keyword>
<dbReference type="PROSITE" id="PS50011">
    <property type="entry name" value="PROTEIN_KINASE_DOM"/>
    <property type="match status" value="1"/>
</dbReference>
<dbReference type="AlphaFoldDB" id="A0A6A5ZNM4"/>
<accession>A0A6A5ZNM4</accession>
<keyword evidence="3" id="KW-0808">Transferase</keyword>
<comment type="catalytic activity">
    <reaction evidence="8">
        <text>L-seryl-[protein] + ATP = O-phospho-L-seryl-[protein] + ADP + H(+)</text>
        <dbReference type="Rhea" id="RHEA:17989"/>
        <dbReference type="Rhea" id="RHEA-COMP:9863"/>
        <dbReference type="Rhea" id="RHEA-COMP:11604"/>
        <dbReference type="ChEBI" id="CHEBI:15378"/>
        <dbReference type="ChEBI" id="CHEBI:29999"/>
        <dbReference type="ChEBI" id="CHEBI:30616"/>
        <dbReference type="ChEBI" id="CHEBI:83421"/>
        <dbReference type="ChEBI" id="CHEBI:456216"/>
        <dbReference type="EC" id="2.7.11.1"/>
    </reaction>
</comment>
<organism evidence="11 12">
    <name type="scientific">Lophiotrema nucula</name>
    <dbReference type="NCBI Taxonomy" id="690887"/>
    <lineage>
        <taxon>Eukaryota</taxon>
        <taxon>Fungi</taxon>
        <taxon>Dikarya</taxon>
        <taxon>Ascomycota</taxon>
        <taxon>Pezizomycotina</taxon>
        <taxon>Dothideomycetes</taxon>
        <taxon>Pleosporomycetidae</taxon>
        <taxon>Pleosporales</taxon>
        <taxon>Lophiotremataceae</taxon>
        <taxon>Lophiotrema</taxon>
    </lineage>
</organism>
<gene>
    <name evidence="11" type="ORF">BDV96DRAFT_641160</name>
</gene>
<dbReference type="OrthoDB" id="310217at2759"/>
<dbReference type="Pfam" id="PF00069">
    <property type="entry name" value="Pkinase"/>
    <property type="match status" value="1"/>
</dbReference>
<dbReference type="PANTHER" id="PTHR43671:SF98">
    <property type="entry name" value="SERINE_THREONINE-PROTEIN KINASE NEK11"/>
    <property type="match status" value="1"/>
</dbReference>
<name>A0A6A5ZNM4_9PLEO</name>
<dbReference type="InterPro" id="IPR008271">
    <property type="entry name" value="Ser/Thr_kinase_AS"/>
</dbReference>
<dbReference type="InterPro" id="IPR011009">
    <property type="entry name" value="Kinase-like_dom_sf"/>
</dbReference>
<evidence type="ECO:0000256" key="2">
    <source>
        <dbReference type="ARBA" id="ARBA00022527"/>
    </source>
</evidence>
<dbReference type="GO" id="GO:0005524">
    <property type="term" value="F:ATP binding"/>
    <property type="evidence" value="ECO:0007669"/>
    <property type="project" value="UniProtKB-KW"/>
</dbReference>
<feature type="region of interest" description="Disordered" evidence="9">
    <location>
        <begin position="33"/>
        <end position="80"/>
    </location>
</feature>
<keyword evidence="2" id="KW-0723">Serine/threonine-protein kinase</keyword>
<evidence type="ECO:0000256" key="9">
    <source>
        <dbReference type="SAM" id="MobiDB-lite"/>
    </source>
</evidence>
<evidence type="ECO:0000256" key="8">
    <source>
        <dbReference type="ARBA" id="ARBA00048679"/>
    </source>
</evidence>
<keyword evidence="4" id="KW-0547">Nucleotide-binding</keyword>
<evidence type="ECO:0000313" key="11">
    <source>
        <dbReference type="EMBL" id="KAF2120483.1"/>
    </source>
</evidence>
<keyword evidence="6" id="KW-0067">ATP-binding</keyword>
<evidence type="ECO:0000256" key="5">
    <source>
        <dbReference type="ARBA" id="ARBA00022777"/>
    </source>
</evidence>
<feature type="domain" description="Protein kinase" evidence="10">
    <location>
        <begin position="91"/>
        <end position="369"/>
    </location>
</feature>
<dbReference type="SUPFAM" id="SSF56112">
    <property type="entry name" value="Protein kinase-like (PK-like)"/>
    <property type="match status" value="1"/>
</dbReference>
<dbReference type="PANTHER" id="PTHR43671">
    <property type="entry name" value="SERINE/THREONINE-PROTEIN KINASE NEK"/>
    <property type="match status" value="1"/>
</dbReference>
<feature type="compositionally biased region" description="Polar residues" evidence="9">
    <location>
        <begin position="57"/>
        <end position="73"/>
    </location>
</feature>
<protein>
    <recommendedName>
        <fullName evidence="1">non-specific serine/threonine protein kinase</fullName>
        <ecNumber evidence="1">2.7.11.1</ecNumber>
    </recommendedName>
</protein>
<dbReference type="GO" id="GO:0005634">
    <property type="term" value="C:nucleus"/>
    <property type="evidence" value="ECO:0007669"/>
    <property type="project" value="TreeGrafter"/>
</dbReference>
<comment type="catalytic activity">
    <reaction evidence="7">
        <text>L-threonyl-[protein] + ATP = O-phospho-L-threonyl-[protein] + ADP + H(+)</text>
        <dbReference type="Rhea" id="RHEA:46608"/>
        <dbReference type="Rhea" id="RHEA-COMP:11060"/>
        <dbReference type="Rhea" id="RHEA-COMP:11605"/>
        <dbReference type="ChEBI" id="CHEBI:15378"/>
        <dbReference type="ChEBI" id="CHEBI:30013"/>
        <dbReference type="ChEBI" id="CHEBI:30616"/>
        <dbReference type="ChEBI" id="CHEBI:61977"/>
        <dbReference type="ChEBI" id="CHEBI:456216"/>
        <dbReference type="EC" id="2.7.11.1"/>
    </reaction>
</comment>
<keyword evidence="5 11" id="KW-0418">Kinase</keyword>
<dbReference type="InterPro" id="IPR000719">
    <property type="entry name" value="Prot_kinase_dom"/>
</dbReference>
<evidence type="ECO:0000259" key="10">
    <source>
        <dbReference type="PROSITE" id="PS50011"/>
    </source>
</evidence>